<evidence type="ECO:0000313" key="7">
    <source>
        <dbReference type="Proteomes" id="UP000195221"/>
    </source>
</evidence>
<protein>
    <submittedName>
        <fullName evidence="6">Transcriptional regulator, LysR family</fullName>
    </submittedName>
</protein>
<dbReference type="InterPro" id="IPR036390">
    <property type="entry name" value="WH_DNA-bd_sf"/>
</dbReference>
<sequence length="297" mass="31917">MDLHALSDFNAVVTHGGFGRASRATGRPKASLSRHVMQLEEAMGVRLLQRGSGALMLTEEGQALHASTGRLLAEIEEAADVVGMTSRRPSGRLRISAPTFLAYETMGRLTAAYIDEYPDVRIEVIAEDRFVDLIAEDYDVVIRANPAPDTALAGRCFLRGPQVVVASPEIADALKDDSAVPAVGLLSSPDNDVWHIESAQGARTLHPRTVARFSSISMVRDAALASAGAAVMTEYLARAALQSGRLVNLGALRDRSVEVWALYATRRQLSPKISAFVKLLTEIYADVGEITPPATLP</sequence>
<feature type="domain" description="HTH lysR-type" evidence="5">
    <location>
        <begin position="1"/>
        <end position="58"/>
    </location>
</feature>
<keyword evidence="4" id="KW-0804">Transcription</keyword>
<dbReference type="PROSITE" id="PS50931">
    <property type="entry name" value="HTH_LYSR"/>
    <property type="match status" value="1"/>
</dbReference>
<evidence type="ECO:0000313" key="6">
    <source>
        <dbReference type="EMBL" id="OTP65324.1"/>
    </source>
</evidence>
<organism evidence="6 7">
    <name type="scientific">Caballeronia sordidicola</name>
    <name type="common">Burkholderia sordidicola</name>
    <dbReference type="NCBI Taxonomy" id="196367"/>
    <lineage>
        <taxon>Bacteria</taxon>
        <taxon>Pseudomonadati</taxon>
        <taxon>Pseudomonadota</taxon>
        <taxon>Betaproteobacteria</taxon>
        <taxon>Burkholderiales</taxon>
        <taxon>Burkholderiaceae</taxon>
        <taxon>Caballeronia</taxon>
    </lineage>
</organism>
<dbReference type="RefSeq" id="WP_075358327.1">
    <property type="nucleotide sequence ID" value="NZ_MSRG01000026.1"/>
</dbReference>
<evidence type="ECO:0000256" key="3">
    <source>
        <dbReference type="ARBA" id="ARBA00023125"/>
    </source>
</evidence>
<dbReference type="SUPFAM" id="SSF46785">
    <property type="entry name" value="Winged helix' DNA-binding domain"/>
    <property type="match status" value="1"/>
</dbReference>
<dbReference type="Pfam" id="PF00126">
    <property type="entry name" value="HTH_1"/>
    <property type="match status" value="1"/>
</dbReference>
<keyword evidence="2" id="KW-0805">Transcription regulation</keyword>
<dbReference type="Gene3D" id="1.10.10.10">
    <property type="entry name" value="Winged helix-like DNA-binding domain superfamily/Winged helix DNA-binding domain"/>
    <property type="match status" value="1"/>
</dbReference>
<evidence type="ECO:0000256" key="2">
    <source>
        <dbReference type="ARBA" id="ARBA00023015"/>
    </source>
</evidence>
<dbReference type="InterPro" id="IPR000847">
    <property type="entry name" value="LysR_HTH_N"/>
</dbReference>
<proteinExistence type="inferred from homology"/>
<dbReference type="InterPro" id="IPR036388">
    <property type="entry name" value="WH-like_DNA-bd_sf"/>
</dbReference>
<dbReference type="EMBL" id="NBTZ01000181">
    <property type="protein sequence ID" value="OTP65324.1"/>
    <property type="molecule type" value="Genomic_DNA"/>
</dbReference>
<dbReference type="PANTHER" id="PTHR30537:SF5">
    <property type="entry name" value="HTH-TYPE TRANSCRIPTIONAL ACTIVATOR TTDR-RELATED"/>
    <property type="match status" value="1"/>
</dbReference>
<comment type="caution">
    <text evidence="6">The sequence shown here is derived from an EMBL/GenBank/DDBJ whole genome shotgun (WGS) entry which is preliminary data.</text>
</comment>
<accession>A0A242M2J2</accession>
<dbReference type="InterPro" id="IPR058163">
    <property type="entry name" value="LysR-type_TF_proteobact-type"/>
</dbReference>
<keyword evidence="3" id="KW-0238">DNA-binding</keyword>
<dbReference type="Proteomes" id="UP000195221">
    <property type="component" value="Unassembled WGS sequence"/>
</dbReference>
<evidence type="ECO:0000259" key="5">
    <source>
        <dbReference type="PROSITE" id="PS50931"/>
    </source>
</evidence>
<dbReference type="SUPFAM" id="SSF53850">
    <property type="entry name" value="Periplasmic binding protein-like II"/>
    <property type="match status" value="1"/>
</dbReference>
<dbReference type="PANTHER" id="PTHR30537">
    <property type="entry name" value="HTH-TYPE TRANSCRIPTIONAL REGULATOR"/>
    <property type="match status" value="1"/>
</dbReference>
<dbReference type="GO" id="GO:0003677">
    <property type="term" value="F:DNA binding"/>
    <property type="evidence" value="ECO:0007669"/>
    <property type="project" value="UniProtKB-KW"/>
</dbReference>
<dbReference type="AlphaFoldDB" id="A0A242M2J2"/>
<comment type="similarity">
    <text evidence="1">Belongs to the LysR transcriptional regulatory family.</text>
</comment>
<name>A0A242M2J2_CABSO</name>
<evidence type="ECO:0000256" key="1">
    <source>
        <dbReference type="ARBA" id="ARBA00009437"/>
    </source>
</evidence>
<reference evidence="6 7" key="1">
    <citation type="submission" date="2017-03" db="EMBL/GenBank/DDBJ databases">
        <title>Genome analysis of strain PAMC 26577.</title>
        <authorList>
            <person name="Oh H.-M."/>
            <person name="Yang J.-A."/>
        </authorList>
    </citation>
    <scope>NUCLEOTIDE SEQUENCE [LARGE SCALE GENOMIC DNA]</scope>
    <source>
        <strain evidence="6 7">PAMC 26577</strain>
    </source>
</reference>
<dbReference type="Pfam" id="PF03466">
    <property type="entry name" value="LysR_substrate"/>
    <property type="match status" value="1"/>
</dbReference>
<gene>
    <name evidence="6" type="ORF">PAMC26577_39505</name>
</gene>
<dbReference type="InterPro" id="IPR005119">
    <property type="entry name" value="LysR_subst-bd"/>
</dbReference>
<dbReference type="GO" id="GO:0003700">
    <property type="term" value="F:DNA-binding transcription factor activity"/>
    <property type="evidence" value="ECO:0007669"/>
    <property type="project" value="InterPro"/>
</dbReference>
<evidence type="ECO:0000256" key="4">
    <source>
        <dbReference type="ARBA" id="ARBA00023163"/>
    </source>
</evidence>
<dbReference type="Gene3D" id="3.40.190.290">
    <property type="match status" value="1"/>
</dbReference>